<gene>
    <name evidence="1" type="ORF">HYFRA_00005602</name>
</gene>
<comment type="caution">
    <text evidence="1">The sequence shown here is derived from an EMBL/GenBank/DDBJ whole genome shotgun (WGS) entry which is preliminary data.</text>
</comment>
<reference evidence="1" key="1">
    <citation type="submission" date="2021-07" db="EMBL/GenBank/DDBJ databases">
        <authorList>
            <person name="Durling M."/>
        </authorList>
    </citation>
    <scope>NUCLEOTIDE SEQUENCE</scope>
</reference>
<evidence type="ECO:0000313" key="2">
    <source>
        <dbReference type="Proteomes" id="UP000696280"/>
    </source>
</evidence>
<protein>
    <submittedName>
        <fullName evidence="1">Uncharacterized protein</fullName>
    </submittedName>
</protein>
<evidence type="ECO:0000313" key="1">
    <source>
        <dbReference type="EMBL" id="CAG8951798.1"/>
    </source>
</evidence>
<dbReference type="Proteomes" id="UP000696280">
    <property type="component" value="Unassembled WGS sequence"/>
</dbReference>
<organism evidence="1 2">
    <name type="scientific">Hymenoscyphus fraxineus</name>
    <dbReference type="NCBI Taxonomy" id="746836"/>
    <lineage>
        <taxon>Eukaryota</taxon>
        <taxon>Fungi</taxon>
        <taxon>Dikarya</taxon>
        <taxon>Ascomycota</taxon>
        <taxon>Pezizomycotina</taxon>
        <taxon>Leotiomycetes</taxon>
        <taxon>Helotiales</taxon>
        <taxon>Helotiaceae</taxon>
        <taxon>Hymenoscyphus</taxon>
    </lineage>
</organism>
<proteinExistence type="predicted"/>
<sequence>MPIQELRREGTKVRGFVSTNLPLAGLGETDHALYCQDQTTRKKAMATGYEQVWLHMNLVIFISLGTGTQYSARDRHKKQMAVGFLDESDSGVQRTIQSQLRPLNEPVDNTLFEQKLLFEVILEYST</sequence>
<keyword evidence="2" id="KW-1185">Reference proteome</keyword>
<dbReference type="EMBL" id="CAJVRL010000044">
    <property type="protein sequence ID" value="CAG8951798.1"/>
    <property type="molecule type" value="Genomic_DNA"/>
</dbReference>
<dbReference type="AlphaFoldDB" id="A0A9N9KRR7"/>
<accession>A0A9N9KRR7</accession>
<name>A0A9N9KRR7_9HELO</name>